<evidence type="ECO:0000256" key="8">
    <source>
        <dbReference type="ARBA" id="ARBA00022840"/>
    </source>
</evidence>
<evidence type="ECO:0000259" key="22">
    <source>
        <dbReference type="PROSITE" id="PS50235"/>
    </source>
</evidence>
<comment type="similarity">
    <text evidence="2">Belongs to the ATP-dependent AMP-binding enzyme family.</text>
</comment>
<evidence type="ECO:0000256" key="1">
    <source>
        <dbReference type="ARBA" id="ARBA00004651"/>
    </source>
</evidence>
<evidence type="ECO:0000313" key="24">
    <source>
        <dbReference type="Proteomes" id="UP000614601"/>
    </source>
</evidence>
<gene>
    <name evidence="23" type="ORF">BOKJ2_LOCUS13289</name>
</gene>
<dbReference type="InterPro" id="IPR020845">
    <property type="entry name" value="AMP-binding_CS"/>
</dbReference>
<keyword evidence="5" id="KW-0436">Ligase</keyword>
<comment type="caution">
    <text evidence="23">The sequence shown here is derived from an EMBL/GenBank/DDBJ whole genome shotgun (WGS) entry which is preliminary data.</text>
</comment>
<evidence type="ECO:0000256" key="7">
    <source>
        <dbReference type="ARBA" id="ARBA00022741"/>
    </source>
</evidence>
<evidence type="ECO:0000256" key="11">
    <source>
        <dbReference type="ARBA" id="ARBA00023136"/>
    </source>
</evidence>
<dbReference type="Proteomes" id="UP000614601">
    <property type="component" value="Unassembled WGS sequence"/>
</dbReference>
<dbReference type="GO" id="GO:0005324">
    <property type="term" value="F:long-chain fatty acid transmembrane transporter activity"/>
    <property type="evidence" value="ECO:0007669"/>
    <property type="project" value="TreeGrafter"/>
</dbReference>
<dbReference type="InterPro" id="IPR042099">
    <property type="entry name" value="ANL_N_sf"/>
</dbReference>
<organism evidence="23 24">
    <name type="scientific">Bursaphelenchus okinawaensis</name>
    <dbReference type="NCBI Taxonomy" id="465554"/>
    <lineage>
        <taxon>Eukaryota</taxon>
        <taxon>Metazoa</taxon>
        <taxon>Ecdysozoa</taxon>
        <taxon>Nematoda</taxon>
        <taxon>Chromadorea</taxon>
        <taxon>Rhabditida</taxon>
        <taxon>Tylenchina</taxon>
        <taxon>Tylenchomorpha</taxon>
        <taxon>Aphelenchoidea</taxon>
        <taxon>Aphelenchoididae</taxon>
        <taxon>Bursaphelenchus</taxon>
    </lineage>
</organism>
<dbReference type="Pfam" id="PF00501">
    <property type="entry name" value="AMP-binding"/>
    <property type="match status" value="1"/>
</dbReference>
<dbReference type="PANTHER" id="PTHR43107">
    <property type="entry name" value="LONG-CHAIN FATTY ACID TRANSPORT PROTEIN"/>
    <property type="match status" value="1"/>
</dbReference>
<dbReference type="InterPro" id="IPR028889">
    <property type="entry name" value="USP"/>
</dbReference>
<evidence type="ECO:0000256" key="18">
    <source>
        <dbReference type="ARBA" id="ARBA00068795"/>
    </source>
</evidence>
<evidence type="ECO:0000256" key="21">
    <source>
        <dbReference type="SAM" id="Phobius"/>
    </source>
</evidence>
<keyword evidence="10" id="KW-0445">Lipid transport</keyword>
<dbReference type="EMBL" id="CAJFCW020000006">
    <property type="protein sequence ID" value="CAG9126078.1"/>
    <property type="molecule type" value="Genomic_DNA"/>
</dbReference>
<accession>A0A811LNI5</accession>
<dbReference type="PROSITE" id="PS50235">
    <property type="entry name" value="USP_3"/>
    <property type="match status" value="1"/>
</dbReference>
<evidence type="ECO:0000256" key="4">
    <source>
        <dbReference type="ARBA" id="ARBA00022475"/>
    </source>
</evidence>
<dbReference type="GO" id="GO:0005789">
    <property type="term" value="C:endoplasmic reticulum membrane"/>
    <property type="evidence" value="ECO:0007669"/>
    <property type="project" value="TreeGrafter"/>
</dbReference>
<dbReference type="GO" id="GO:0005886">
    <property type="term" value="C:plasma membrane"/>
    <property type="evidence" value="ECO:0007669"/>
    <property type="project" value="UniProtKB-SubCell"/>
</dbReference>
<dbReference type="Gene3D" id="3.90.70.10">
    <property type="entry name" value="Cysteine proteinases"/>
    <property type="match status" value="1"/>
</dbReference>
<evidence type="ECO:0000256" key="10">
    <source>
        <dbReference type="ARBA" id="ARBA00023055"/>
    </source>
</evidence>
<keyword evidence="6 21" id="KW-0812">Transmembrane</keyword>
<evidence type="ECO:0000256" key="12">
    <source>
        <dbReference type="ARBA" id="ARBA00023140"/>
    </source>
</evidence>
<keyword evidence="8" id="KW-0067">ATP-binding</keyword>
<dbReference type="GO" id="GO:0016579">
    <property type="term" value="P:protein deubiquitination"/>
    <property type="evidence" value="ECO:0007669"/>
    <property type="project" value="InterPro"/>
</dbReference>
<dbReference type="GO" id="GO:0044539">
    <property type="term" value="P:long-chain fatty acid import into cell"/>
    <property type="evidence" value="ECO:0007669"/>
    <property type="project" value="TreeGrafter"/>
</dbReference>
<dbReference type="EMBL" id="CAJFDH010000006">
    <property type="protein sequence ID" value="CAD5229230.1"/>
    <property type="molecule type" value="Genomic_DNA"/>
</dbReference>
<comment type="function">
    <text evidence="17">Acyl-CoA synthetase required for both the import of long chain fatty acids (LCFAs) (C14-C18) and the activation very long chain fatty acids (VLCFAs) (C20-C26) by esterification of the fatty acids into metabolically active CoA-thioesters for subsequent degradation or incorporation into phospholipids. The transport and fatty acyl-CoA synthetase activities are genetically separable and are thus independent activities. Esterifies VLCFAs in the peroxisome matrix. The VLCFAs are actively transported into peroxisomes by a PXA1-PXA2 heterodimeric transporter in the peroxisomal membrane.</text>
</comment>
<dbReference type="InterPro" id="IPR045851">
    <property type="entry name" value="AMP-bd_C_sf"/>
</dbReference>
<evidence type="ECO:0000256" key="17">
    <source>
        <dbReference type="ARBA" id="ARBA00060276"/>
    </source>
</evidence>
<evidence type="ECO:0000256" key="14">
    <source>
        <dbReference type="ARBA" id="ARBA00041297"/>
    </source>
</evidence>
<keyword evidence="9 21" id="KW-1133">Transmembrane helix</keyword>
<name>A0A811LNI5_9BILA</name>
<dbReference type="PANTHER" id="PTHR43107:SF15">
    <property type="entry name" value="FATTY ACID TRANSPORT PROTEIN 3, ISOFORM A"/>
    <property type="match status" value="1"/>
</dbReference>
<keyword evidence="12" id="KW-0576">Peroxisome</keyword>
<keyword evidence="3" id="KW-0813">Transport</keyword>
<keyword evidence="24" id="KW-1185">Reference proteome</keyword>
<dbReference type="Pfam" id="PF00443">
    <property type="entry name" value="UCH"/>
    <property type="match status" value="1"/>
</dbReference>
<dbReference type="InterPro" id="IPR038765">
    <property type="entry name" value="Papain-like_cys_pep_sf"/>
</dbReference>
<dbReference type="Gene3D" id="3.40.50.12780">
    <property type="entry name" value="N-terminal domain of ligase-like"/>
    <property type="match status" value="1"/>
</dbReference>
<feature type="domain" description="USP" evidence="22">
    <location>
        <begin position="5"/>
        <end position="534"/>
    </location>
</feature>
<dbReference type="GO" id="GO:0005778">
    <property type="term" value="C:peroxisomal membrane"/>
    <property type="evidence" value="ECO:0007669"/>
    <property type="project" value="UniProtKB-SubCell"/>
</dbReference>
<dbReference type="GO" id="GO:0004843">
    <property type="term" value="F:cysteine-type deubiquitinase activity"/>
    <property type="evidence" value="ECO:0007669"/>
    <property type="project" value="InterPro"/>
</dbReference>
<dbReference type="PROSITE" id="PS00455">
    <property type="entry name" value="AMP_BINDING"/>
    <property type="match status" value="1"/>
</dbReference>
<evidence type="ECO:0000256" key="9">
    <source>
        <dbReference type="ARBA" id="ARBA00022989"/>
    </source>
</evidence>
<evidence type="ECO:0000256" key="20">
    <source>
        <dbReference type="SAM" id="MobiDB-lite"/>
    </source>
</evidence>
<comment type="subcellular location">
    <subcellularLocation>
        <location evidence="1">Cell membrane</location>
        <topology evidence="1">Multi-pass membrane protein</topology>
    </subcellularLocation>
    <subcellularLocation>
        <location evidence="15">Peroxisome membrane</location>
    </subcellularLocation>
</comment>
<dbReference type="FunFam" id="3.40.50.12780:FF:000019">
    <property type="entry name" value="Long-chain fatty acid transporter"/>
    <property type="match status" value="1"/>
</dbReference>
<comment type="catalytic activity">
    <reaction evidence="13">
        <text>a very long-chain fatty acid + ATP + CoA = a very long-chain fatty acyl-CoA + AMP + diphosphate</text>
        <dbReference type="Rhea" id="RHEA:54536"/>
        <dbReference type="ChEBI" id="CHEBI:30616"/>
        <dbReference type="ChEBI" id="CHEBI:33019"/>
        <dbReference type="ChEBI" id="CHEBI:57287"/>
        <dbReference type="ChEBI" id="CHEBI:58950"/>
        <dbReference type="ChEBI" id="CHEBI:138261"/>
        <dbReference type="ChEBI" id="CHEBI:456215"/>
    </reaction>
    <physiologicalReaction direction="left-to-right" evidence="13">
        <dbReference type="Rhea" id="RHEA:54537"/>
    </physiologicalReaction>
</comment>
<evidence type="ECO:0000256" key="15">
    <source>
        <dbReference type="ARBA" id="ARBA00046271"/>
    </source>
</evidence>
<dbReference type="PROSITE" id="PS00973">
    <property type="entry name" value="USP_2"/>
    <property type="match status" value="1"/>
</dbReference>
<reference evidence="23" key="1">
    <citation type="submission" date="2020-09" db="EMBL/GenBank/DDBJ databases">
        <authorList>
            <person name="Kikuchi T."/>
        </authorList>
    </citation>
    <scope>NUCLEOTIDE SEQUENCE</scope>
    <source>
        <strain evidence="23">SH1</strain>
    </source>
</reference>
<evidence type="ECO:0000256" key="6">
    <source>
        <dbReference type="ARBA" id="ARBA00022692"/>
    </source>
</evidence>
<dbReference type="InterPro" id="IPR000873">
    <property type="entry name" value="AMP-dep_synth/lig_dom"/>
</dbReference>
<sequence length="1193" mass="135494">MKSPKGLPNLGNTCFFNSVTQCILQTQTLEYYIEEVQQINKLVVPKNCVVSIHEVKVDVKAVTIPLPEIPTPFINAFSNFLAEFRCGRSPNPLIVFNEVSRKVPRFRGWHQQDSHELLRYLLDGLRSEEIERFKQGIDEYYEKHPFITNDLNLYKKAVLKFAGVPLLDSVFGGTLLQTIKCSECKHVSSIFEMFLDLSLPIFRDDCNQKKDKSKLSKHQKKKEQKAKRKVRESKKLQSEEAAEEDSAECCSKAEDEEQNNDSDEENENGNEVLNDEKENCNGLEQLRLDDSTNDCLTVLLEENGNDHCTGVLLALKRYFDVDVLSEADAYECENCCANFNKKVNKGKRKTVISDKRYLIFSPPPILTLHLKRFEQTHTFNRTTSSKIGGHIEFPMVLNLAPYCVKSKERVIPDQKRILYSLYGVVCHSGNLSSGHYIAYVRARKELPFLKNFFLQAKENFSDAARLGDLVSYLNLKKELTETPILTPSEFEAEETIKLLDSTSRWFYCSDSNVTVASAQQVRSCEAARWKCVKTAVLINCGCERKMGVSSQLVDLAIILVLCVIFFQYGNWFSITVICLLFRYFSSDIGKRGLKTLPRDLKGLGLLFRVKWTMYQGFKRNKPLHYYFLDKVDEHPNKECVVEVESGRTFTFKELNELSNKYANAYQKLSSENNVALFLENSADFFAIWLGLSKIGVVTAWINSNLKAEPLAHSIKVANTNIVVTSNSLLPTLLSTIDKGLLPKDLVIYTINKPEKNGNSKSLQDLLKNSKEPEANTDLNFQSVLCYIYTSGTTGNPKPAIIKHFRYFFIAMGSGKSFGVRPDDRIYITMPMYHSAAGILGIGQVLVLGATAVIRKKFSARNFWIDAKEHKCTASQYIGEICRYLLAQPKATVERQHNIRLMYGNGLRPEIWKEFVSRFGIKKIGELYGSTEGNSNIVNINNHMGSCGFFPIYPFLTALYPVRLVKVDPETGELIRDENGLCVSCRPGDTGEMVGMIKKNDPLLRFEGYVNKEDTDKKVIRDVTKKGDAVFSSGDILYWDKYGYLYFKDRRGDTYRWRGENVSTMEVEGVLQPIMQIQNATVFGVEVQGREGRAGMIGTTLNANVDVEKFIEEAASRLKENLAAYAIPVFLRICKEVETTGTFKLKKTNLQKDGFDPEKCGNDPLFYYDYSAGTYKALDRLMYDKIQSGAYSNI</sequence>
<evidence type="ECO:0000256" key="13">
    <source>
        <dbReference type="ARBA" id="ARBA00036527"/>
    </source>
</evidence>
<dbReference type="InterPro" id="IPR001394">
    <property type="entry name" value="Peptidase_C19_UCH"/>
</dbReference>
<proteinExistence type="inferred from homology"/>
<keyword evidence="4" id="KW-1003">Cell membrane</keyword>
<dbReference type="Proteomes" id="UP000783686">
    <property type="component" value="Unassembled WGS sequence"/>
</dbReference>
<dbReference type="SUPFAM" id="SSF54001">
    <property type="entry name" value="Cysteine proteinases"/>
    <property type="match status" value="1"/>
</dbReference>
<feature type="compositionally biased region" description="Basic residues" evidence="20">
    <location>
        <begin position="215"/>
        <end position="232"/>
    </location>
</feature>
<feature type="compositionally biased region" description="Acidic residues" evidence="20">
    <location>
        <begin position="254"/>
        <end position="268"/>
    </location>
</feature>
<evidence type="ECO:0000256" key="3">
    <source>
        <dbReference type="ARBA" id="ARBA00022448"/>
    </source>
</evidence>
<dbReference type="Gene3D" id="3.30.300.30">
    <property type="match status" value="1"/>
</dbReference>
<evidence type="ECO:0000256" key="16">
    <source>
        <dbReference type="ARBA" id="ARBA00048666"/>
    </source>
</evidence>
<feature type="region of interest" description="Disordered" evidence="20">
    <location>
        <begin position="210"/>
        <end position="275"/>
    </location>
</feature>
<dbReference type="OrthoDB" id="288590at2759"/>
<protein>
    <recommendedName>
        <fullName evidence="18">Very long-chain fatty acid transport protein</fullName>
    </recommendedName>
    <alternativeName>
        <fullName evidence="14">Long-chain-fatty-acid--CoA ligase</fullName>
    </alternativeName>
    <alternativeName>
        <fullName evidence="19">Very-long-chain acyl-CoA synthetase</fullName>
    </alternativeName>
</protein>
<dbReference type="GO" id="GO:0005524">
    <property type="term" value="F:ATP binding"/>
    <property type="evidence" value="ECO:0007669"/>
    <property type="project" value="UniProtKB-KW"/>
</dbReference>
<dbReference type="GO" id="GO:0004467">
    <property type="term" value="F:long-chain fatty acid-CoA ligase activity"/>
    <property type="evidence" value="ECO:0007669"/>
    <property type="project" value="TreeGrafter"/>
</dbReference>
<dbReference type="SUPFAM" id="SSF56801">
    <property type="entry name" value="Acetyl-CoA synthetase-like"/>
    <property type="match status" value="1"/>
</dbReference>
<dbReference type="InterPro" id="IPR018200">
    <property type="entry name" value="USP_CS"/>
</dbReference>
<feature type="transmembrane region" description="Helical" evidence="21">
    <location>
        <begin position="834"/>
        <end position="853"/>
    </location>
</feature>
<evidence type="ECO:0000256" key="19">
    <source>
        <dbReference type="ARBA" id="ARBA00078285"/>
    </source>
</evidence>
<evidence type="ECO:0000256" key="5">
    <source>
        <dbReference type="ARBA" id="ARBA00022598"/>
    </source>
</evidence>
<evidence type="ECO:0000256" key="2">
    <source>
        <dbReference type="ARBA" id="ARBA00006432"/>
    </source>
</evidence>
<evidence type="ECO:0000313" key="23">
    <source>
        <dbReference type="EMBL" id="CAD5229230.1"/>
    </source>
</evidence>
<keyword evidence="7" id="KW-0547">Nucleotide-binding</keyword>
<comment type="catalytic activity">
    <reaction evidence="16">
        <text>tetracosanoate + ATP + CoA = tetracosanoyl-CoA + AMP + diphosphate</text>
        <dbReference type="Rhea" id="RHEA:33639"/>
        <dbReference type="ChEBI" id="CHEBI:30616"/>
        <dbReference type="ChEBI" id="CHEBI:31014"/>
        <dbReference type="ChEBI" id="CHEBI:33019"/>
        <dbReference type="ChEBI" id="CHEBI:57287"/>
        <dbReference type="ChEBI" id="CHEBI:65052"/>
        <dbReference type="ChEBI" id="CHEBI:456215"/>
    </reaction>
    <physiologicalReaction direction="left-to-right" evidence="16">
        <dbReference type="Rhea" id="RHEA:33640"/>
    </physiologicalReaction>
</comment>
<keyword evidence="11 21" id="KW-0472">Membrane</keyword>
<feature type="transmembrane region" description="Helical" evidence="21">
    <location>
        <begin position="555"/>
        <end position="581"/>
    </location>
</feature>
<dbReference type="CDD" id="cd02667">
    <property type="entry name" value="Peptidase_C19K"/>
    <property type="match status" value="1"/>
</dbReference>
<dbReference type="AlphaFoldDB" id="A0A811LNI5"/>